<accession>A0A220RZ41</accession>
<dbReference type="InterPro" id="IPR011009">
    <property type="entry name" value="Kinase-like_dom_sf"/>
</dbReference>
<evidence type="ECO:0000313" key="2">
    <source>
        <dbReference type="Proteomes" id="UP000198238"/>
    </source>
</evidence>
<keyword evidence="2" id="KW-1185">Reference proteome</keyword>
<organism evidence="1 2">
    <name type="scientific">Neisseria chenwenguii</name>
    <dbReference type="NCBI Taxonomy" id="1853278"/>
    <lineage>
        <taxon>Bacteria</taxon>
        <taxon>Pseudomonadati</taxon>
        <taxon>Pseudomonadota</taxon>
        <taxon>Betaproteobacteria</taxon>
        <taxon>Neisseriales</taxon>
        <taxon>Neisseriaceae</taxon>
        <taxon>Neisseria</taxon>
    </lineage>
</organism>
<dbReference type="KEGG" id="nei:BG910_00400"/>
<dbReference type="Proteomes" id="UP000198238">
    <property type="component" value="Chromosome"/>
</dbReference>
<protein>
    <recommendedName>
        <fullName evidence="3">Serine/threonine protein phosphatase</fullName>
    </recommendedName>
</protein>
<dbReference type="AlphaFoldDB" id="A0A220RZ41"/>
<gene>
    <name evidence="1" type="ORF">BG910_00400</name>
</gene>
<sequence>MNHFTAIQKTGIKRYALPGGRIVWVRKAGAHNAAWKYTLMGMVTKPLHLGALKPVPSLGGVRALDIEVRRLKDLASRGINVPALLLRRPDAIMISGLEGRQLDSRIEKEAEEGRLNAWRAGLAAIADVHAKGGYLSQAFARNMLVSDGKIGFIDFEDDPGEFLSDTECQTRDWLCYLHSTSLTLRKQHLLGEAAAYWGKMLADMPPEVRDTVVRTVKPIRWMHVLKRRFWGRDTLRLAALADLFLMTEGAGQSPPCRPSENKDWHKH</sequence>
<dbReference type="SUPFAM" id="SSF56112">
    <property type="entry name" value="Protein kinase-like (PK-like)"/>
    <property type="match status" value="1"/>
</dbReference>
<dbReference type="RefSeq" id="WP_089035131.1">
    <property type="nucleotide sequence ID" value="NZ_CP022278.1"/>
</dbReference>
<dbReference type="EMBL" id="CP022278">
    <property type="protein sequence ID" value="ASK26408.1"/>
    <property type="molecule type" value="Genomic_DNA"/>
</dbReference>
<reference evidence="1 2" key="1">
    <citation type="submission" date="2017-06" db="EMBL/GenBank/DDBJ databases">
        <title>Neisseria chenwenguii sp. nov., isolated from the intestinal contents of Tibetan Plateau Pika in Yushu, Qinghai Province, China.</title>
        <authorList>
            <person name="Zhang G."/>
        </authorList>
    </citation>
    <scope>NUCLEOTIDE SEQUENCE [LARGE SCALE GENOMIC DNA]</scope>
    <source>
        <strain evidence="1 2">10023</strain>
    </source>
</reference>
<evidence type="ECO:0008006" key="3">
    <source>
        <dbReference type="Google" id="ProtNLM"/>
    </source>
</evidence>
<name>A0A220RZ41_9NEIS</name>
<evidence type="ECO:0000313" key="1">
    <source>
        <dbReference type="EMBL" id="ASK26408.1"/>
    </source>
</evidence>
<proteinExistence type="predicted"/>